<protein>
    <submittedName>
        <fullName evidence="4">ADP-ribosylglycohydrolase</fullName>
    </submittedName>
</protein>
<feature type="binding site" evidence="3">
    <location>
        <position position="329"/>
    </location>
    <ligand>
        <name>Mg(2+)</name>
        <dbReference type="ChEBI" id="CHEBI:18420"/>
        <label>1</label>
    </ligand>
</feature>
<sequence>MKAETKYKGSLKLAAIGDALGWMTEFEKSKNSLKKKFGTDYINSFHDWEKNVGGRFYGYVDKLNSGSYSDDTQLLLSVARSINEDGFVDQQYFAKKELPDWLLYSRGAGRTIKNAARKIERKSAKWNNNFFTFKAGKTTIDYRESGANGAAMRILPIALANFGEEDKIKEEIFCNSIITHGHPRAILGAMLYGYSIDTILRFNPENFDFKNFLIELGKDIHQKFSIDFLDNPKLKSWETEWNKNAKEPFRILFKSIIDETQEYLRTTYKLLTNNSSDFDALSKLGCYNNETKGSGTSTVIAGIYLACKYSKEPLKGIEQAVNSIGTDTDSIAAFAGGLIGALHGQSIIPSKWKNVQDLDYIDAISIRLLEISESRAEFNKIINTKNTKSISEIENDSFEINERVFLETLGDGRIEAIERQKTLTKGKYNLILDVQFDNGQFCRFAKLLSIVKENKSELFTESLEKEVNLWNGLNLDYNSKERIEKFMESLNETDKKEFKEIIKLIEKRVQR</sequence>
<keyword evidence="2 4" id="KW-0378">Hydrolase</keyword>
<dbReference type="SUPFAM" id="SSF101478">
    <property type="entry name" value="ADP-ribosylglycohydrolase"/>
    <property type="match status" value="1"/>
</dbReference>
<dbReference type="Pfam" id="PF03747">
    <property type="entry name" value="ADP_ribosyl_GH"/>
    <property type="match status" value="1"/>
</dbReference>
<dbReference type="PANTHER" id="PTHR16222:SF24">
    <property type="entry name" value="ADP-RIBOSYLHYDROLASE ARH3"/>
    <property type="match status" value="1"/>
</dbReference>
<gene>
    <name evidence="4" type="ORF">SAMN04488096_1137</name>
</gene>
<dbReference type="Gene3D" id="1.10.4080.10">
    <property type="entry name" value="ADP-ribosylation/Crystallin J1"/>
    <property type="match status" value="1"/>
</dbReference>
<comment type="similarity">
    <text evidence="1">Belongs to the ADP-ribosylglycohydrolase family.</text>
</comment>
<evidence type="ECO:0000256" key="3">
    <source>
        <dbReference type="PIRSR" id="PIRSR605502-1"/>
    </source>
</evidence>
<dbReference type="PANTHER" id="PTHR16222">
    <property type="entry name" value="ADP-RIBOSYLGLYCOHYDROLASE"/>
    <property type="match status" value="1"/>
</dbReference>
<proteinExistence type="inferred from homology"/>
<evidence type="ECO:0000256" key="2">
    <source>
        <dbReference type="ARBA" id="ARBA00022801"/>
    </source>
</evidence>
<accession>A0A1M6HKF8</accession>
<dbReference type="InterPro" id="IPR050792">
    <property type="entry name" value="ADP-ribosylglycohydrolase"/>
</dbReference>
<dbReference type="EMBL" id="FQYY01000013">
    <property type="protein sequence ID" value="SHJ22678.1"/>
    <property type="molecule type" value="Genomic_DNA"/>
</dbReference>
<dbReference type="Proteomes" id="UP000184225">
    <property type="component" value="Unassembled WGS sequence"/>
</dbReference>
<dbReference type="STRING" id="579105.SAMN04488096_1137"/>
<comment type="cofactor">
    <cofactor evidence="3">
        <name>Mg(2+)</name>
        <dbReference type="ChEBI" id="CHEBI:18420"/>
    </cofactor>
    <text evidence="3">Binds 2 magnesium ions per subunit.</text>
</comment>
<keyword evidence="3" id="KW-0479">Metal-binding</keyword>
<evidence type="ECO:0000313" key="4">
    <source>
        <dbReference type="EMBL" id="SHJ22678.1"/>
    </source>
</evidence>
<evidence type="ECO:0000313" key="5">
    <source>
        <dbReference type="Proteomes" id="UP000184225"/>
    </source>
</evidence>
<feature type="binding site" evidence="3">
    <location>
        <position position="330"/>
    </location>
    <ligand>
        <name>Mg(2+)</name>
        <dbReference type="ChEBI" id="CHEBI:18420"/>
        <label>1</label>
    </ligand>
</feature>
<dbReference type="InterPro" id="IPR036705">
    <property type="entry name" value="Ribosyl_crysJ1_sf"/>
</dbReference>
<keyword evidence="3" id="KW-0460">Magnesium</keyword>
<feature type="binding site" evidence="3">
    <location>
        <position position="70"/>
    </location>
    <ligand>
        <name>Mg(2+)</name>
        <dbReference type="ChEBI" id="CHEBI:18420"/>
        <label>1</label>
    </ligand>
</feature>
<dbReference type="GO" id="GO:0046872">
    <property type="term" value="F:metal ion binding"/>
    <property type="evidence" value="ECO:0007669"/>
    <property type="project" value="UniProtKB-KW"/>
</dbReference>
<feature type="binding site" evidence="3">
    <location>
        <position position="69"/>
    </location>
    <ligand>
        <name>Mg(2+)</name>
        <dbReference type="ChEBI" id="CHEBI:18420"/>
        <label>1</label>
    </ligand>
</feature>
<dbReference type="OrthoDB" id="9798107at2"/>
<evidence type="ECO:0000256" key="1">
    <source>
        <dbReference type="ARBA" id="ARBA00010702"/>
    </source>
</evidence>
<dbReference type="AlphaFoldDB" id="A0A1M6HKF8"/>
<feature type="binding site" evidence="3">
    <location>
        <position position="327"/>
    </location>
    <ligand>
        <name>Mg(2+)</name>
        <dbReference type="ChEBI" id="CHEBI:18420"/>
        <label>1</label>
    </ligand>
</feature>
<keyword evidence="5" id="KW-1185">Reference proteome</keyword>
<name>A0A1M6HKF8_9FLAO</name>
<organism evidence="4 5">
    <name type="scientific">Mesonia phycicola</name>
    <dbReference type="NCBI Taxonomy" id="579105"/>
    <lineage>
        <taxon>Bacteria</taxon>
        <taxon>Pseudomonadati</taxon>
        <taxon>Bacteroidota</taxon>
        <taxon>Flavobacteriia</taxon>
        <taxon>Flavobacteriales</taxon>
        <taxon>Flavobacteriaceae</taxon>
        <taxon>Mesonia</taxon>
    </lineage>
</organism>
<dbReference type="GO" id="GO:0016787">
    <property type="term" value="F:hydrolase activity"/>
    <property type="evidence" value="ECO:0007669"/>
    <property type="project" value="UniProtKB-KW"/>
</dbReference>
<feature type="binding site" evidence="3">
    <location>
        <position position="71"/>
    </location>
    <ligand>
        <name>Mg(2+)</name>
        <dbReference type="ChEBI" id="CHEBI:18420"/>
        <label>1</label>
    </ligand>
</feature>
<reference evidence="4 5" key="1">
    <citation type="submission" date="2016-11" db="EMBL/GenBank/DDBJ databases">
        <authorList>
            <person name="Jaros S."/>
            <person name="Januszkiewicz K."/>
            <person name="Wedrychowicz H."/>
        </authorList>
    </citation>
    <scope>NUCLEOTIDE SEQUENCE [LARGE SCALE GENOMIC DNA]</scope>
    <source>
        <strain evidence="4 5">DSM 21425</strain>
    </source>
</reference>
<dbReference type="RefSeq" id="WP_073153632.1">
    <property type="nucleotide sequence ID" value="NZ_FQYY01000013.1"/>
</dbReference>
<dbReference type="InterPro" id="IPR005502">
    <property type="entry name" value="Ribosyl_crysJ1"/>
</dbReference>